<dbReference type="GO" id="GO:0042158">
    <property type="term" value="P:lipoprotein biosynthetic process"/>
    <property type="evidence" value="ECO:0007669"/>
    <property type="project" value="InterPro"/>
</dbReference>
<evidence type="ECO:0000313" key="8">
    <source>
        <dbReference type="EMBL" id="ATZ20589.1"/>
    </source>
</evidence>
<accession>A0A2K8P1I1</accession>
<keyword evidence="5 7" id="KW-1133">Transmembrane helix</keyword>
<dbReference type="GO" id="GO:0005886">
    <property type="term" value="C:plasma membrane"/>
    <property type="evidence" value="ECO:0007669"/>
    <property type="project" value="InterPro"/>
</dbReference>
<keyword evidence="9" id="KW-1185">Reference proteome</keyword>
<sequence>MWGTYENYYRWLDLNYKSPGDMRLLFGLVPAYPVFMFLGICLVILVTVIQMNKRKIPLRELEIGILIVVPIGIIGGTFFGKVFLPNYQSWSNFYKVFFFWQPGMSFFGALLLGSAAGFGWFYKRSKVTQISMWVYLDLILVNVLLGHALGRWGNLYNQEILGNPINYDSISWMPNFIKQRLFYLPNISNIRNINDIDEKLPDGWWLMISSNVNWGQNWVVYEMVEGNLIPTSRTLTDIMQEEIVFRQPIFLIEGIGNIILWIVITFGVRNINRISNFKNNPWTLSPEGFPCIFNPKYKSISENKLKDWYTLAPIKYKRIKKVSEEGNEYEITMSLKSVWNKAYYWTEPDYESNKKLFSQIEEWKNDLYNATLKYQNDKKQFNIKLEKMKIEFNKKYKFTKRNSQEELKMQYKNNVTLEKQKIKEKQIEFKNKFSFSERYLGVNPFGKELEKANNPNGFIVTRCGVSAGSYILGYGILRTILETQRQATEYMIPNHVVANFLVLSLIIIIGMFIIVMTQFVIPYKWREIGWLYEKTY</sequence>
<evidence type="ECO:0000256" key="1">
    <source>
        <dbReference type="ARBA" id="ARBA00007150"/>
    </source>
</evidence>
<dbReference type="InterPro" id="IPR001640">
    <property type="entry name" value="Lgt"/>
</dbReference>
<evidence type="ECO:0000313" key="9">
    <source>
        <dbReference type="Proteomes" id="UP000232221"/>
    </source>
</evidence>
<dbReference type="PANTHER" id="PTHR30589">
    <property type="entry name" value="PROLIPOPROTEIN DIACYLGLYCERYL TRANSFERASE"/>
    <property type="match status" value="1"/>
</dbReference>
<dbReference type="Proteomes" id="UP000232221">
    <property type="component" value="Chromosome"/>
</dbReference>
<keyword evidence="3 8" id="KW-0808">Transferase</keyword>
<dbReference type="KEGG" id="mcol:MCOLE_v1c00740"/>
<feature type="transmembrane region" description="Helical" evidence="7">
    <location>
        <begin position="249"/>
        <end position="268"/>
    </location>
</feature>
<gene>
    <name evidence="8" type="primary">lgt</name>
    <name evidence="8" type="ORF">MCOLE_v1c00740</name>
</gene>
<feature type="transmembrane region" description="Helical" evidence="7">
    <location>
        <begin position="104"/>
        <end position="122"/>
    </location>
</feature>
<evidence type="ECO:0000256" key="6">
    <source>
        <dbReference type="ARBA" id="ARBA00023136"/>
    </source>
</evidence>
<dbReference type="GO" id="GO:0008961">
    <property type="term" value="F:phosphatidylglycerol-prolipoprotein diacylglyceryl transferase activity"/>
    <property type="evidence" value="ECO:0007669"/>
    <property type="project" value="InterPro"/>
</dbReference>
<evidence type="ECO:0000256" key="4">
    <source>
        <dbReference type="ARBA" id="ARBA00022692"/>
    </source>
</evidence>
<dbReference type="PANTHER" id="PTHR30589:SF0">
    <property type="entry name" value="PHOSPHATIDYLGLYCEROL--PROLIPOPROTEIN DIACYLGLYCERYL TRANSFERASE"/>
    <property type="match status" value="1"/>
</dbReference>
<organism evidence="8 9">
    <name type="scientific">Mesoplasma coleopterae</name>
    <dbReference type="NCBI Taxonomy" id="324078"/>
    <lineage>
        <taxon>Bacteria</taxon>
        <taxon>Bacillati</taxon>
        <taxon>Mycoplasmatota</taxon>
        <taxon>Mollicutes</taxon>
        <taxon>Entomoplasmatales</taxon>
        <taxon>Entomoplasmataceae</taxon>
        <taxon>Mesoplasma</taxon>
    </lineage>
</organism>
<evidence type="ECO:0000256" key="3">
    <source>
        <dbReference type="ARBA" id="ARBA00022679"/>
    </source>
</evidence>
<feature type="transmembrane region" description="Helical" evidence="7">
    <location>
        <begin position="134"/>
        <end position="153"/>
    </location>
</feature>
<proteinExistence type="inferred from homology"/>
<evidence type="ECO:0000256" key="2">
    <source>
        <dbReference type="ARBA" id="ARBA00022475"/>
    </source>
</evidence>
<keyword evidence="8" id="KW-0449">Lipoprotein</keyword>
<dbReference type="OrthoDB" id="871140at2"/>
<dbReference type="RefSeq" id="WP_100670487.1">
    <property type="nucleotide sequence ID" value="NZ_CP022510.1"/>
</dbReference>
<evidence type="ECO:0000256" key="5">
    <source>
        <dbReference type="ARBA" id="ARBA00022989"/>
    </source>
</evidence>
<dbReference type="EMBL" id="CP024968">
    <property type="protein sequence ID" value="ATZ20589.1"/>
    <property type="molecule type" value="Genomic_DNA"/>
</dbReference>
<reference evidence="8 9" key="1">
    <citation type="submission" date="2017-11" db="EMBL/GenBank/DDBJ databases">
        <title>Genome sequence of Mesoplasma coleopterae BARC 779 (ATCC 49583).</title>
        <authorList>
            <person name="Lo W.-S."/>
            <person name="Kuo C.-H."/>
        </authorList>
    </citation>
    <scope>NUCLEOTIDE SEQUENCE [LARGE SCALE GENOMIC DNA]</scope>
    <source>
        <strain evidence="8 9">BARC 779</strain>
    </source>
</reference>
<dbReference type="Pfam" id="PF01790">
    <property type="entry name" value="LGT"/>
    <property type="match status" value="1"/>
</dbReference>
<feature type="transmembrane region" description="Helical" evidence="7">
    <location>
        <begin position="497"/>
        <end position="521"/>
    </location>
</feature>
<keyword evidence="2" id="KW-1003">Cell membrane</keyword>
<keyword evidence="4 7" id="KW-0812">Transmembrane</keyword>
<keyword evidence="6 7" id="KW-0472">Membrane</keyword>
<feature type="transmembrane region" description="Helical" evidence="7">
    <location>
        <begin position="24"/>
        <end position="49"/>
    </location>
</feature>
<comment type="similarity">
    <text evidence="1">Belongs to the Lgt family.</text>
</comment>
<evidence type="ECO:0000256" key="7">
    <source>
        <dbReference type="SAM" id="Phobius"/>
    </source>
</evidence>
<dbReference type="AlphaFoldDB" id="A0A2K8P1I1"/>
<protein>
    <submittedName>
        <fullName evidence="8">Prolipoprotein diacylglyceryl transferase</fullName>
    </submittedName>
</protein>
<name>A0A2K8P1I1_9MOLU</name>
<feature type="transmembrane region" description="Helical" evidence="7">
    <location>
        <begin position="61"/>
        <end position="84"/>
    </location>
</feature>